<evidence type="ECO:0000256" key="1">
    <source>
        <dbReference type="ARBA" id="ARBA00004651"/>
    </source>
</evidence>
<evidence type="ECO:0000259" key="9">
    <source>
        <dbReference type="Pfam" id="PF06738"/>
    </source>
</evidence>
<dbReference type="GO" id="GO:0022857">
    <property type="term" value="F:transmembrane transporter activity"/>
    <property type="evidence" value="ECO:0007669"/>
    <property type="project" value="InterPro"/>
</dbReference>
<feature type="region of interest" description="Disordered" evidence="7">
    <location>
        <begin position="457"/>
        <end position="481"/>
    </location>
</feature>
<dbReference type="Pfam" id="PF12821">
    <property type="entry name" value="ThrE_2"/>
    <property type="match status" value="1"/>
</dbReference>
<evidence type="ECO:0000256" key="4">
    <source>
        <dbReference type="ARBA" id="ARBA00022989"/>
    </source>
</evidence>
<dbReference type="InterPro" id="IPR024528">
    <property type="entry name" value="ThrE_2"/>
</dbReference>
<keyword evidence="2" id="KW-1003">Cell membrane</keyword>
<feature type="transmembrane region" description="Helical" evidence="8">
    <location>
        <begin position="247"/>
        <end position="267"/>
    </location>
</feature>
<evidence type="ECO:0000256" key="2">
    <source>
        <dbReference type="ARBA" id="ARBA00022475"/>
    </source>
</evidence>
<name>A0A4Q7V3Y3_PSEST</name>
<dbReference type="GO" id="GO:0005886">
    <property type="term" value="C:plasma membrane"/>
    <property type="evidence" value="ECO:0007669"/>
    <property type="project" value="UniProtKB-SubCell"/>
</dbReference>
<dbReference type="InterPro" id="IPR010619">
    <property type="entry name" value="ThrE-like_N"/>
</dbReference>
<gene>
    <name evidence="11" type="ORF">EV383_5754</name>
</gene>
<dbReference type="Pfam" id="PF06738">
    <property type="entry name" value="ThrE"/>
    <property type="match status" value="1"/>
</dbReference>
<feature type="transmembrane region" description="Helical" evidence="8">
    <location>
        <begin position="432"/>
        <end position="455"/>
    </location>
</feature>
<dbReference type="PANTHER" id="PTHR34390:SF2">
    <property type="entry name" value="SUCCINATE TRANSPORTER SUBUNIT YJJP-RELATED"/>
    <property type="match status" value="1"/>
</dbReference>
<feature type="domain" description="Threonine/Serine exporter ThrE" evidence="10">
    <location>
        <begin position="333"/>
        <end position="454"/>
    </location>
</feature>
<evidence type="ECO:0000256" key="3">
    <source>
        <dbReference type="ARBA" id="ARBA00022692"/>
    </source>
</evidence>
<dbReference type="EMBL" id="SHKL01000001">
    <property type="protein sequence ID" value="RZT88805.1"/>
    <property type="molecule type" value="Genomic_DNA"/>
</dbReference>
<evidence type="ECO:0000259" key="10">
    <source>
        <dbReference type="Pfam" id="PF12821"/>
    </source>
</evidence>
<dbReference type="PANTHER" id="PTHR34390">
    <property type="entry name" value="UPF0442 PROTEIN YJJB-RELATED"/>
    <property type="match status" value="1"/>
</dbReference>
<dbReference type="InterPro" id="IPR050539">
    <property type="entry name" value="ThrE_Dicarb/AminoAcid_Exp"/>
</dbReference>
<feature type="transmembrane region" description="Helical" evidence="8">
    <location>
        <begin position="214"/>
        <end position="235"/>
    </location>
</feature>
<evidence type="ECO:0000256" key="5">
    <source>
        <dbReference type="ARBA" id="ARBA00023136"/>
    </source>
</evidence>
<evidence type="ECO:0000256" key="8">
    <source>
        <dbReference type="SAM" id="Phobius"/>
    </source>
</evidence>
<organism evidence="11 12">
    <name type="scientific">Pseudonocardia sediminis</name>
    <dbReference type="NCBI Taxonomy" id="1397368"/>
    <lineage>
        <taxon>Bacteria</taxon>
        <taxon>Bacillati</taxon>
        <taxon>Actinomycetota</taxon>
        <taxon>Actinomycetes</taxon>
        <taxon>Pseudonocardiales</taxon>
        <taxon>Pseudonocardiaceae</taxon>
        <taxon>Pseudonocardia</taxon>
    </lineage>
</organism>
<dbReference type="Proteomes" id="UP000291591">
    <property type="component" value="Unassembled WGS sequence"/>
</dbReference>
<dbReference type="RefSeq" id="WP_242623347.1">
    <property type="nucleotide sequence ID" value="NZ_SHKL01000001.1"/>
</dbReference>
<comment type="similarity">
    <text evidence="6">Belongs to the ThrE exporter (TC 2.A.79) family.</text>
</comment>
<feature type="transmembrane region" description="Helical" evidence="8">
    <location>
        <begin position="371"/>
        <end position="391"/>
    </location>
</feature>
<evidence type="ECO:0000313" key="12">
    <source>
        <dbReference type="Proteomes" id="UP000291591"/>
    </source>
</evidence>
<sequence>MVRTVADESHPADRFSRRLRGALRRDAKRLLTPGPSTVPMLMLGPQVPDDAQVQQVLDLCMRVGEIQLSSGESVDEVTATMLRLANAAGLPAVDVDITFTSITMCCHRGNAAQPVTSMRLVRYRALDLSRLAVTDRIVADLEAGKLDVRAASARVSDVVNARHPYPRWVATFGWAGLAASIALLLGGGAITAAAAFVTTAVIDRIGRLLNRWGLAAFFQQTIGGLLVTVSTIGLISLDFFPAGTRPSYIVAAGITVLLSGLSVVSTVQDALTSYYLTSAARIVEIALLSAGLLTGVVVGLKFGFAVGVSIEVSGDLPSSAARFSLSTLAGATSAMFYALAGYSPLRSLPVAGIVGAASWAVFGALSQFTDLGPITSTGIAALVVGLAAGVLRRGGNTPPMVITLAGVTPLLPGLAAYRGFYQLAVEGVAEGLVTVTLALATGLALAAGVALGEFVTRPRRAPQERPTDTTAETPAPAAESQ</sequence>
<keyword evidence="12" id="KW-1185">Reference proteome</keyword>
<feature type="transmembrane region" description="Helical" evidence="8">
    <location>
        <begin position="400"/>
        <end position="420"/>
    </location>
</feature>
<comment type="caution">
    <text evidence="11">The sequence shown here is derived from an EMBL/GenBank/DDBJ whole genome shotgun (WGS) entry which is preliminary data.</text>
</comment>
<evidence type="ECO:0000256" key="6">
    <source>
        <dbReference type="ARBA" id="ARBA00034125"/>
    </source>
</evidence>
<reference evidence="11 12" key="1">
    <citation type="submission" date="2019-02" db="EMBL/GenBank/DDBJ databases">
        <title>Sequencing the genomes of 1000 actinobacteria strains.</title>
        <authorList>
            <person name="Klenk H.-P."/>
        </authorList>
    </citation>
    <scope>NUCLEOTIDE SEQUENCE [LARGE SCALE GENOMIC DNA]</scope>
    <source>
        <strain evidence="11 12">DSM 45779</strain>
    </source>
</reference>
<proteinExistence type="inferred from homology"/>
<evidence type="ECO:0000313" key="11">
    <source>
        <dbReference type="EMBL" id="RZT88805.1"/>
    </source>
</evidence>
<feature type="compositionally biased region" description="Low complexity" evidence="7">
    <location>
        <begin position="468"/>
        <end position="481"/>
    </location>
</feature>
<feature type="transmembrane region" description="Helical" evidence="8">
    <location>
        <begin position="320"/>
        <end position="340"/>
    </location>
</feature>
<feature type="transmembrane region" description="Helical" evidence="8">
    <location>
        <begin position="172"/>
        <end position="202"/>
    </location>
</feature>
<comment type="subcellular location">
    <subcellularLocation>
        <location evidence="1">Cell membrane</location>
        <topology evidence="1">Multi-pass membrane protein</topology>
    </subcellularLocation>
</comment>
<dbReference type="AlphaFoldDB" id="A0A4Q7V3Y3"/>
<dbReference type="GO" id="GO:0015744">
    <property type="term" value="P:succinate transport"/>
    <property type="evidence" value="ECO:0007669"/>
    <property type="project" value="TreeGrafter"/>
</dbReference>
<keyword evidence="4 8" id="KW-1133">Transmembrane helix</keyword>
<keyword evidence="5 8" id="KW-0472">Membrane</keyword>
<protein>
    <submittedName>
        <fullName evidence="11">Uncharacterized membrane protein YjjP (DUF1212 family)</fullName>
    </submittedName>
</protein>
<feature type="transmembrane region" description="Helical" evidence="8">
    <location>
        <begin position="279"/>
        <end position="300"/>
    </location>
</feature>
<feature type="domain" description="Threonine/serine exporter-like N-terminal" evidence="9">
    <location>
        <begin position="58"/>
        <end position="302"/>
    </location>
</feature>
<feature type="transmembrane region" description="Helical" evidence="8">
    <location>
        <begin position="347"/>
        <end position="365"/>
    </location>
</feature>
<evidence type="ECO:0000256" key="7">
    <source>
        <dbReference type="SAM" id="MobiDB-lite"/>
    </source>
</evidence>
<accession>A0A4Q7V3Y3</accession>
<keyword evidence="3 8" id="KW-0812">Transmembrane</keyword>